<comment type="caution">
    <text evidence="1">The sequence shown here is derived from an EMBL/GenBank/DDBJ whole genome shotgun (WGS) entry which is preliminary data.</text>
</comment>
<dbReference type="RefSeq" id="WP_209464769.1">
    <property type="nucleotide sequence ID" value="NZ_CP110224.1"/>
</dbReference>
<name>A0ABS4IN92_9BACI</name>
<proteinExistence type="predicted"/>
<dbReference type="EMBL" id="JAGGKX010000036">
    <property type="protein sequence ID" value="MBP1971766.1"/>
    <property type="molecule type" value="Genomic_DNA"/>
</dbReference>
<sequence>MNKWLFFIFTIILTSIFGVVYIIQMNTSPAITYFPIDEETSFTYSDSTLELISEQGYDSYEIDWESNSQSDTQMYLRQDASLLFDNGRLRGVRSKWVQGTDTIHLKETLISEDSSFFQVISFHHGEVHYPNDEIKSIHQMSNDHLYVIDSPTTPLDAFKSAEDEFQIEWQILLDRTKKQQLLYHWHDLITHFNISADSYMSVPLTKLVRYGNEPLPSMTQEQTDKVIGRLWEGLYKNYIVPAANTESNELVSYVPIVLFDKEMEHLLVLFELNGKKEQLIQNYSF</sequence>
<reference evidence="1 2" key="1">
    <citation type="submission" date="2021-03" db="EMBL/GenBank/DDBJ databases">
        <title>Genomic Encyclopedia of Type Strains, Phase IV (KMG-IV): sequencing the most valuable type-strain genomes for metagenomic binning, comparative biology and taxonomic classification.</title>
        <authorList>
            <person name="Goeker M."/>
        </authorList>
    </citation>
    <scope>NUCLEOTIDE SEQUENCE [LARGE SCALE GENOMIC DNA]</scope>
    <source>
        <strain evidence="1 2">DSM 25609</strain>
    </source>
</reference>
<organism evidence="1 2">
    <name type="scientific">Virgibacillus natechei</name>
    <dbReference type="NCBI Taxonomy" id="1216297"/>
    <lineage>
        <taxon>Bacteria</taxon>
        <taxon>Bacillati</taxon>
        <taxon>Bacillota</taxon>
        <taxon>Bacilli</taxon>
        <taxon>Bacillales</taxon>
        <taxon>Bacillaceae</taxon>
        <taxon>Virgibacillus</taxon>
    </lineage>
</organism>
<gene>
    <name evidence="1" type="ORF">J2Z83_003921</name>
</gene>
<keyword evidence="2" id="KW-1185">Reference proteome</keyword>
<evidence type="ECO:0008006" key="3">
    <source>
        <dbReference type="Google" id="ProtNLM"/>
    </source>
</evidence>
<accession>A0ABS4IN92</accession>
<evidence type="ECO:0000313" key="2">
    <source>
        <dbReference type="Proteomes" id="UP001519345"/>
    </source>
</evidence>
<dbReference type="Proteomes" id="UP001519345">
    <property type="component" value="Unassembled WGS sequence"/>
</dbReference>
<protein>
    <recommendedName>
        <fullName evidence="3">DUF3919 family protein</fullName>
    </recommendedName>
</protein>
<evidence type="ECO:0000313" key="1">
    <source>
        <dbReference type="EMBL" id="MBP1971766.1"/>
    </source>
</evidence>